<feature type="domain" description="Reverse transcriptase" evidence="1">
    <location>
        <begin position="179"/>
        <end position="339"/>
    </location>
</feature>
<protein>
    <recommendedName>
        <fullName evidence="5">Reverse transcriptase domain-containing protein</fullName>
    </recommendedName>
</protein>
<feature type="domain" description="Reverse transcriptase/retrotransposon-derived protein RNase H-like" evidence="2">
    <location>
        <begin position="376"/>
        <end position="442"/>
    </location>
</feature>
<dbReference type="CDD" id="cd01647">
    <property type="entry name" value="RT_LTR"/>
    <property type="match status" value="1"/>
</dbReference>
<dbReference type="Pfam" id="PF17919">
    <property type="entry name" value="RT_RNaseH_2"/>
    <property type="match status" value="1"/>
</dbReference>
<dbReference type="Gene3D" id="3.10.10.10">
    <property type="entry name" value="HIV Type 1 Reverse Transcriptase, subunit A, domain 1"/>
    <property type="match status" value="1"/>
</dbReference>
<dbReference type="PANTHER" id="PTHR24559:SF430">
    <property type="entry name" value="RNA-DIRECTED DNA POLYMERASE"/>
    <property type="match status" value="1"/>
</dbReference>
<comment type="caution">
    <text evidence="3">The sequence shown here is derived from an EMBL/GenBank/DDBJ whole genome shotgun (WGS) entry which is preliminary data.</text>
</comment>
<dbReference type="OrthoDB" id="8947436at2759"/>
<name>A0A371GBS5_MUCPR</name>
<evidence type="ECO:0000313" key="3">
    <source>
        <dbReference type="EMBL" id="RDX87985.1"/>
    </source>
</evidence>
<dbReference type="Gene3D" id="3.30.70.270">
    <property type="match status" value="1"/>
</dbReference>
<feature type="non-terminal residue" evidence="3">
    <location>
        <position position="1"/>
    </location>
</feature>
<sequence length="457" mass="51756">MGRLALNRLGVVISTYHLCMKFPVGQKVGSVWANSHIARRCYEDSLKVGSHPSKTTKPIVNVLDLDLDPKCKYEHEGAHPAEDLKEIQLGPMATHKTRISMTLSPEEEACLVSFLRRNNDVFTWTTEDMPDINPEFICHRLLVAQGAKLVARKETNKLLAASFIREVQYLTWLANVVMVKKASEKWRICTDYTDLNKAFPKDPYPLPNIDRLVDGVSGFAFLSFMDAYLGYNQIRMHPHDEEKTTFITDASAFCYKVMPFSLKNGGVTYQRLIDKIFKEVMGVDIEVYVDDMVVKSTEASEHCKALERKCLFGVHARKFLGFMLTKRGIEANLDKCQAGSPTTHGQGHGSISLHLPSRRNAMPIFGTLKREGNFVWTLECEEVFLRLKAMLATPPVLTRPDPGTPLYLYISVSNATISVVLIQEKEGEKRLVYFTSKVLQGTDDGRFYSRFKRLSNN</sequence>
<evidence type="ECO:0008006" key="5">
    <source>
        <dbReference type="Google" id="ProtNLM"/>
    </source>
</evidence>
<dbReference type="InterPro" id="IPR000477">
    <property type="entry name" value="RT_dom"/>
</dbReference>
<dbReference type="InterPro" id="IPR041577">
    <property type="entry name" value="RT_RNaseH_2"/>
</dbReference>
<evidence type="ECO:0000313" key="4">
    <source>
        <dbReference type="Proteomes" id="UP000257109"/>
    </source>
</evidence>
<evidence type="ECO:0000259" key="1">
    <source>
        <dbReference type="Pfam" id="PF00078"/>
    </source>
</evidence>
<dbReference type="InterPro" id="IPR043502">
    <property type="entry name" value="DNA/RNA_pol_sf"/>
</dbReference>
<dbReference type="EMBL" id="QJKJ01006079">
    <property type="protein sequence ID" value="RDX87985.1"/>
    <property type="molecule type" value="Genomic_DNA"/>
</dbReference>
<evidence type="ECO:0000259" key="2">
    <source>
        <dbReference type="Pfam" id="PF17919"/>
    </source>
</evidence>
<reference evidence="3" key="1">
    <citation type="submission" date="2018-05" db="EMBL/GenBank/DDBJ databases">
        <title>Draft genome of Mucuna pruriens seed.</title>
        <authorList>
            <person name="Nnadi N.E."/>
            <person name="Vos R."/>
            <person name="Hasami M.H."/>
            <person name="Devisetty U.K."/>
            <person name="Aguiy J.C."/>
        </authorList>
    </citation>
    <scope>NUCLEOTIDE SEQUENCE [LARGE SCALE GENOMIC DNA]</scope>
    <source>
        <strain evidence="3">JCA_2017</strain>
    </source>
</reference>
<keyword evidence="4" id="KW-1185">Reference proteome</keyword>
<dbReference type="PANTHER" id="PTHR24559">
    <property type="entry name" value="TRANSPOSON TY3-I GAG-POL POLYPROTEIN"/>
    <property type="match status" value="1"/>
</dbReference>
<accession>A0A371GBS5</accession>
<dbReference type="SUPFAM" id="SSF56672">
    <property type="entry name" value="DNA/RNA polymerases"/>
    <property type="match status" value="1"/>
</dbReference>
<dbReference type="AlphaFoldDB" id="A0A371GBS5"/>
<gene>
    <name evidence="3" type="ORF">CR513_30478</name>
</gene>
<proteinExistence type="predicted"/>
<organism evidence="3 4">
    <name type="scientific">Mucuna pruriens</name>
    <name type="common">Velvet bean</name>
    <name type="synonym">Dolichos pruriens</name>
    <dbReference type="NCBI Taxonomy" id="157652"/>
    <lineage>
        <taxon>Eukaryota</taxon>
        <taxon>Viridiplantae</taxon>
        <taxon>Streptophyta</taxon>
        <taxon>Embryophyta</taxon>
        <taxon>Tracheophyta</taxon>
        <taxon>Spermatophyta</taxon>
        <taxon>Magnoliopsida</taxon>
        <taxon>eudicotyledons</taxon>
        <taxon>Gunneridae</taxon>
        <taxon>Pentapetalae</taxon>
        <taxon>rosids</taxon>
        <taxon>fabids</taxon>
        <taxon>Fabales</taxon>
        <taxon>Fabaceae</taxon>
        <taxon>Papilionoideae</taxon>
        <taxon>50 kb inversion clade</taxon>
        <taxon>NPAAA clade</taxon>
        <taxon>indigoferoid/millettioid clade</taxon>
        <taxon>Phaseoleae</taxon>
        <taxon>Mucuna</taxon>
    </lineage>
</organism>
<dbReference type="Pfam" id="PF00078">
    <property type="entry name" value="RVT_1"/>
    <property type="match status" value="1"/>
</dbReference>
<dbReference type="InterPro" id="IPR043128">
    <property type="entry name" value="Rev_trsase/Diguanyl_cyclase"/>
</dbReference>
<dbReference type="Proteomes" id="UP000257109">
    <property type="component" value="Unassembled WGS sequence"/>
</dbReference>
<dbReference type="InterPro" id="IPR053134">
    <property type="entry name" value="RNA-dir_DNA_polymerase"/>
</dbReference>